<dbReference type="Pfam" id="PF02357">
    <property type="entry name" value="NusG"/>
    <property type="match status" value="1"/>
</dbReference>
<keyword evidence="11" id="KW-1185">Reference proteome</keyword>
<dbReference type="InterPro" id="IPR006645">
    <property type="entry name" value="NGN-like_dom"/>
</dbReference>
<dbReference type="InterPro" id="IPR014722">
    <property type="entry name" value="Rib_uL2_dom2"/>
</dbReference>
<dbReference type="Proteomes" id="UP000032214">
    <property type="component" value="Unassembled WGS sequence"/>
</dbReference>
<reference evidence="10 11" key="1">
    <citation type="journal article" date="2013" name="Proc. Natl. Acad. Sci. U.S.A.">
        <title>Candidate phylum TM6 genome recovered from a hospital sink biofilm provides genomic insights into this uncultivated phylum.</title>
        <authorList>
            <person name="McLean J.S."/>
            <person name="Lombardo M.J."/>
            <person name="Badger J.H."/>
            <person name="Edlund A."/>
            <person name="Novotny M."/>
            <person name="Yee-Greenbaum J."/>
            <person name="Vyahhi N."/>
            <person name="Hall A.P."/>
            <person name="Yang Y."/>
            <person name="Dupont C.L."/>
            <person name="Ziegler M.G."/>
            <person name="Chitsaz H."/>
            <person name="Allen A.E."/>
            <person name="Yooseph S."/>
            <person name="Tesler G."/>
            <person name="Pevzner P.A."/>
            <person name="Friedman R.M."/>
            <person name="Nealson K.H."/>
            <person name="Venter J.C."/>
            <person name="Lasken R.S."/>
        </authorList>
    </citation>
    <scope>NUCLEOTIDE SEQUENCE [LARGE SCALE GENOMIC DNA]</scope>
    <source>
        <strain evidence="10 11">TM6SC1</strain>
    </source>
</reference>
<evidence type="ECO:0000256" key="7">
    <source>
        <dbReference type="RuleBase" id="RU000538"/>
    </source>
</evidence>
<dbReference type="GO" id="GO:0006353">
    <property type="term" value="P:DNA-templated transcription termination"/>
    <property type="evidence" value="ECO:0007669"/>
    <property type="project" value="UniProtKB-UniRule"/>
</dbReference>
<evidence type="ECO:0000259" key="9">
    <source>
        <dbReference type="SMART" id="SM00739"/>
    </source>
</evidence>
<dbReference type="InterPro" id="IPR001062">
    <property type="entry name" value="Transcrpt_antiterm_NusG"/>
</dbReference>
<evidence type="ECO:0000259" key="8">
    <source>
        <dbReference type="SMART" id="SM00738"/>
    </source>
</evidence>
<evidence type="ECO:0000313" key="10">
    <source>
        <dbReference type="EMBL" id="KIX85235.1"/>
    </source>
</evidence>
<keyword evidence="4 5" id="KW-0804">Transcription</keyword>
<dbReference type="STRING" id="1306947.J120_02855"/>
<dbReference type="InterPro" id="IPR036735">
    <property type="entry name" value="NGN_dom_sf"/>
</dbReference>
<dbReference type="InterPro" id="IPR005824">
    <property type="entry name" value="KOW"/>
</dbReference>
<evidence type="ECO:0000256" key="2">
    <source>
        <dbReference type="ARBA" id="ARBA00022814"/>
    </source>
</evidence>
<dbReference type="SMART" id="SM00739">
    <property type="entry name" value="KOW"/>
    <property type="match status" value="1"/>
</dbReference>
<gene>
    <name evidence="5" type="primary">nusG</name>
    <name evidence="10" type="ORF">J120_02855</name>
</gene>
<name>A0A0D2I259_9BACT</name>
<evidence type="ECO:0000256" key="5">
    <source>
        <dbReference type="HAMAP-Rule" id="MF_00948"/>
    </source>
</evidence>
<evidence type="ECO:0000313" key="11">
    <source>
        <dbReference type="Proteomes" id="UP000032214"/>
    </source>
</evidence>
<dbReference type="GO" id="GO:0005829">
    <property type="term" value="C:cytosol"/>
    <property type="evidence" value="ECO:0007669"/>
    <property type="project" value="UniProtKB-ARBA"/>
</dbReference>
<dbReference type="Gene3D" id="3.30.70.940">
    <property type="entry name" value="NusG, N-terminal domain"/>
    <property type="match status" value="1"/>
</dbReference>
<sequence length="172" mass="19487">MKRWYVVQVYAGYEEAVKTDLLKRIQETGTEEKFGEILVPSARLKHFFAVDESQDEQLFPGYMLIQMEADPQAIKLVTSNSRVLRFLGGKTPIPLSQKEIDRVISQMKGEVVLPTEKIDFVVGSEVEIKDGPFAGFVGLIDKVDTEDERLTVMVSIFGRMTPVELGFNQVKR</sequence>
<dbReference type="GO" id="GO:0031564">
    <property type="term" value="P:transcription antitermination"/>
    <property type="evidence" value="ECO:0007669"/>
    <property type="project" value="UniProtKB-UniRule"/>
</dbReference>
<feature type="domain" description="KOW" evidence="9">
    <location>
        <begin position="119"/>
        <end position="146"/>
    </location>
</feature>
<proteinExistence type="inferred from homology"/>
<dbReference type="PANTHER" id="PTHR30265:SF2">
    <property type="entry name" value="TRANSCRIPTION TERMINATION_ANTITERMINATION PROTEIN NUSG"/>
    <property type="match status" value="1"/>
</dbReference>
<dbReference type="GO" id="GO:0006354">
    <property type="term" value="P:DNA-templated transcription elongation"/>
    <property type="evidence" value="ECO:0007669"/>
    <property type="project" value="UniProtKB-UniRule"/>
</dbReference>
<evidence type="ECO:0000256" key="3">
    <source>
        <dbReference type="ARBA" id="ARBA00023015"/>
    </source>
</evidence>
<evidence type="ECO:0000256" key="1">
    <source>
        <dbReference type="ARBA" id="ARBA00022472"/>
    </source>
</evidence>
<dbReference type="PRINTS" id="PR00338">
    <property type="entry name" value="NUSGTNSCPFCT"/>
</dbReference>
<dbReference type="SUPFAM" id="SSF82679">
    <property type="entry name" value="N-utilization substance G protein NusG, N-terminal domain"/>
    <property type="match status" value="1"/>
</dbReference>
<evidence type="ECO:0000256" key="4">
    <source>
        <dbReference type="ARBA" id="ARBA00023163"/>
    </source>
</evidence>
<dbReference type="HAMAP" id="MF_00948">
    <property type="entry name" value="NusG"/>
    <property type="match status" value="1"/>
</dbReference>
<protein>
    <recommendedName>
        <fullName evidence="5 6">Transcription termination/antitermination protein NusG</fullName>
    </recommendedName>
</protein>
<keyword evidence="1 5" id="KW-0806">Transcription termination</keyword>
<dbReference type="SMART" id="SM00738">
    <property type="entry name" value="NGN"/>
    <property type="match status" value="1"/>
</dbReference>
<dbReference type="Pfam" id="PF00467">
    <property type="entry name" value="KOW"/>
    <property type="match status" value="1"/>
</dbReference>
<dbReference type="PANTHER" id="PTHR30265">
    <property type="entry name" value="RHO-INTERACTING TRANSCRIPTION TERMINATION FACTOR NUSG"/>
    <property type="match status" value="1"/>
</dbReference>
<dbReference type="InterPro" id="IPR047050">
    <property type="entry name" value="NGN"/>
</dbReference>
<keyword evidence="2 5" id="KW-0889">Transcription antitermination</keyword>
<dbReference type="CDD" id="cd09891">
    <property type="entry name" value="NGN_Bact_1"/>
    <property type="match status" value="1"/>
</dbReference>
<dbReference type="PROSITE" id="PS01014">
    <property type="entry name" value="NUSG"/>
    <property type="match status" value="1"/>
</dbReference>
<comment type="similarity">
    <text evidence="5 7">Belongs to the NusG family.</text>
</comment>
<dbReference type="EMBL" id="ARQD01000002">
    <property type="protein sequence ID" value="KIX85235.1"/>
    <property type="molecule type" value="Genomic_DNA"/>
</dbReference>
<dbReference type="Gene3D" id="2.30.30.30">
    <property type="match status" value="1"/>
</dbReference>
<comment type="function">
    <text evidence="5 7">Participates in transcription elongation, termination and antitermination.</text>
</comment>
<comment type="caution">
    <text evidence="10">The sequence shown here is derived from an EMBL/GenBank/DDBJ whole genome shotgun (WGS) entry which is preliminary data.</text>
</comment>
<keyword evidence="3 5" id="KW-0805">Transcription regulation</keyword>
<dbReference type="FunFam" id="2.30.30.30:FF:000002">
    <property type="entry name" value="Transcription termination/antitermination factor NusG"/>
    <property type="match status" value="1"/>
</dbReference>
<dbReference type="AlphaFoldDB" id="A0A0D2I259"/>
<evidence type="ECO:0000256" key="6">
    <source>
        <dbReference type="NCBIfam" id="TIGR00922"/>
    </source>
</evidence>
<dbReference type="InterPro" id="IPR008991">
    <property type="entry name" value="Translation_prot_SH3-like_sf"/>
</dbReference>
<dbReference type="CDD" id="cd06091">
    <property type="entry name" value="KOW_NusG"/>
    <property type="match status" value="1"/>
</dbReference>
<organism evidence="10 11">
    <name type="scientific">candidate division TM6 bacterium JCVI TM6SC1</name>
    <dbReference type="NCBI Taxonomy" id="1306947"/>
    <lineage>
        <taxon>Bacteria</taxon>
        <taxon>Candidatus Babelota</taxon>
        <taxon>Vermiphilus</taxon>
    </lineage>
</organism>
<feature type="domain" description="NusG-like N-terminal" evidence="8">
    <location>
        <begin position="1"/>
        <end position="107"/>
    </location>
</feature>
<dbReference type="NCBIfam" id="TIGR00922">
    <property type="entry name" value="nusG"/>
    <property type="match status" value="1"/>
</dbReference>
<dbReference type="InterPro" id="IPR043425">
    <property type="entry name" value="NusG-like"/>
</dbReference>
<dbReference type="InterPro" id="IPR015869">
    <property type="entry name" value="Transcrpt_antiterm_NusG_bac_CS"/>
</dbReference>
<dbReference type="SUPFAM" id="SSF50104">
    <property type="entry name" value="Translation proteins SH3-like domain"/>
    <property type="match status" value="1"/>
</dbReference>
<dbReference type="GO" id="GO:0032784">
    <property type="term" value="P:regulation of DNA-templated transcription elongation"/>
    <property type="evidence" value="ECO:0007669"/>
    <property type="project" value="InterPro"/>
</dbReference>
<accession>A0A0D2I259</accession>
<dbReference type="eggNOG" id="COG0250">
    <property type="taxonomic scope" value="Bacteria"/>
</dbReference>